<proteinExistence type="predicted"/>
<evidence type="ECO:0000256" key="14">
    <source>
        <dbReference type="ARBA" id="ARBA00075117"/>
    </source>
</evidence>
<keyword evidence="19" id="KW-1185">Reference proteome</keyword>
<dbReference type="FunFam" id="3.30.450.40:FF:000035">
    <property type="entry name" value="PAS sensor protein"/>
    <property type="match status" value="1"/>
</dbReference>
<comment type="caution">
    <text evidence="18">The sequence shown here is derived from an EMBL/GenBank/DDBJ whole genome shotgun (WGS) entry which is preliminary data.</text>
</comment>
<comment type="function">
    <text evidence="13">Primarily acts as an independent SigF regulator that is sensitive to the osmosensory signal, mediating the cross talk of PknD with the SigF regulon. Possesses both phosphatase and kinase activities. The kinase domain functions as a classic anti-sigma factor-like kinase to phosphorylate the anti-anti-sigma factor domain at the canonical regulatory site, and the phosphatase domain antagonizes this activity.</text>
</comment>
<organism evidence="18 19">
    <name type="scientific">Streptomyces sulfonofaciens</name>
    <dbReference type="NCBI Taxonomy" id="68272"/>
    <lineage>
        <taxon>Bacteria</taxon>
        <taxon>Bacillati</taxon>
        <taxon>Actinomycetota</taxon>
        <taxon>Actinomycetes</taxon>
        <taxon>Kitasatosporales</taxon>
        <taxon>Streptomycetaceae</taxon>
        <taxon>Streptomyces</taxon>
    </lineage>
</organism>
<dbReference type="GO" id="GO:0046872">
    <property type="term" value="F:metal ion binding"/>
    <property type="evidence" value="ECO:0007669"/>
    <property type="project" value="UniProtKB-KW"/>
</dbReference>
<dbReference type="InterPro" id="IPR036457">
    <property type="entry name" value="PPM-type-like_dom_sf"/>
</dbReference>
<dbReference type="Pfam" id="PF08448">
    <property type="entry name" value="PAS_4"/>
    <property type="match status" value="1"/>
</dbReference>
<dbReference type="SMART" id="SM00331">
    <property type="entry name" value="PP2C_SIG"/>
    <property type="match status" value="1"/>
</dbReference>
<dbReference type="SUPFAM" id="SSF55785">
    <property type="entry name" value="PYP-like sensor domain (PAS domain)"/>
    <property type="match status" value="2"/>
</dbReference>
<dbReference type="Proteomes" id="UP000603708">
    <property type="component" value="Unassembled WGS sequence"/>
</dbReference>
<keyword evidence="9" id="KW-0460">Magnesium</keyword>
<dbReference type="Gene3D" id="3.30.450.20">
    <property type="entry name" value="PAS domain"/>
    <property type="match status" value="2"/>
</dbReference>
<evidence type="ECO:0000256" key="15">
    <source>
        <dbReference type="ARBA" id="ARBA00081350"/>
    </source>
</evidence>
<evidence type="ECO:0000256" key="4">
    <source>
        <dbReference type="ARBA" id="ARBA00022723"/>
    </source>
</evidence>
<keyword evidence="10" id="KW-0904">Protein phosphatase</keyword>
<dbReference type="CDD" id="cd00130">
    <property type="entry name" value="PAS"/>
    <property type="match status" value="1"/>
</dbReference>
<evidence type="ECO:0000256" key="10">
    <source>
        <dbReference type="ARBA" id="ARBA00022912"/>
    </source>
</evidence>
<name>A0A919L602_9ACTN</name>
<feature type="compositionally biased region" description="Low complexity" evidence="16">
    <location>
        <begin position="126"/>
        <end position="142"/>
    </location>
</feature>
<dbReference type="PANTHER" id="PTHR43156">
    <property type="entry name" value="STAGE II SPORULATION PROTEIN E-RELATED"/>
    <property type="match status" value="1"/>
</dbReference>
<dbReference type="Pfam" id="PF07228">
    <property type="entry name" value="SpoIIE"/>
    <property type="match status" value="1"/>
</dbReference>
<dbReference type="InterPro" id="IPR013656">
    <property type="entry name" value="PAS_4"/>
</dbReference>
<keyword evidence="5" id="KW-0547">Nucleotide-binding</keyword>
<gene>
    <name evidence="18" type="ORF">GCM10018793_49940</name>
</gene>
<evidence type="ECO:0000256" key="6">
    <source>
        <dbReference type="ARBA" id="ARBA00022777"/>
    </source>
</evidence>
<dbReference type="PROSITE" id="PS50112">
    <property type="entry name" value="PAS"/>
    <property type="match status" value="1"/>
</dbReference>
<dbReference type="InterPro" id="IPR052016">
    <property type="entry name" value="Bact_Sigma-Reg"/>
</dbReference>
<evidence type="ECO:0000256" key="9">
    <source>
        <dbReference type="ARBA" id="ARBA00022842"/>
    </source>
</evidence>
<dbReference type="GO" id="GO:0005524">
    <property type="term" value="F:ATP binding"/>
    <property type="evidence" value="ECO:0007669"/>
    <property type="project" value="UniProtKB-KW"/>
</dbReference>
<evidence type="ECO:0000256" key="5">
    <source>
        <dbReference type="ARBA" id="ARBA00022741"/>
    </source>
</evidence>
<dbReference type="Gene3D" id="3.30.450.40">
    <property type="match status" value="1"/>
</dbReference>
<evidence type="ECO:0000313" key="18">
    <source>
        <dbReference type="EMBL" id="GHH84714.1"/>
    </source>
</evidence>
<comment type="catalytic activity">
    <reaction evidence="12">
        <text>O-phospho-L-seryl-[protein] + H2O = L-seryl-[protein] + phosphate</text>
        <dbReference type="Rhea" id="RHEA:20629"/>
        <dbReference type="Rhea" id="RHEA-COMP:9863"/>
        <dbReference type="Rhea" id="RHEA-COMP:11604"/>
        <dbReference type="ChEBI" id="CHEBI:15377"/>
        <dbReference type="ChEBI" id="CHEBI:29999"/>
        <dbReference type="ChEBI" id="CHEBI:43474"/>
        <dbReference type="ChEBI" id="CHEBI:83421"/>
        <dbReference type="EC" id="3.1.3.16"/>
    </reaction>
</comment>
<keyword evidence="3" id="KW-0808">Transferase</keyword>
<evidence type="ECO:0000256" key="1">
    <source>
        <dbReference type="ARBA" id="ARBA00013081"/>
    </source>
</evidence>
<evidence type="ECO:0000256" key="11">
    <source>
        <dbReference type="ARBA" id="ARBA00023211"/>
    </source>
</evidence>
<evidence type="ECO:0000256" key="12">
    <source>
        <dbReference type="ARBA" id="ARBA00047761"/>
    </source>
</evidence>
<sequence>MPDLLFRPAGSDDPFRDSALVTLGDGSGGRRGACREREEATKGNGMACKLGSATGTGRVASGFAHSAPGVPAPALALIDSDGTVLEWGDGARLLLGHRAQDVVGRSVRRILAHPADLAPRSAPLRPSATGAAPAGSSPLASPGRRDRRQYASTVVAVRHRDGRVLRLNVDVVPLTRAGDERCWFVAATGLPDGAGPGGGQAALLDRSALAVAVWDTRLRLVWANRAAKEAVGLPGSGGSVPPTRRILRGFDRTTTEPVMRDVLDSGEAIVDHLVRWVSPEDGREAVFSSCLFPLARREGGPLGVCTVSLDITRTWERERLALLGRAAQRIGTTLDVTTTAQELADTAVPALADYATVDLAEAVPLGQEPLERMAAGEAGIPVFRRAGMTSVHEGVPEAAFQVGDVVYVPPGSPFLTVLGGTRSYLEPVMETGPGTWLDRDATRRRLIQETGMHSLMMVPLRARGTILGIAVFARTENAVPFSRDDLLLAEELAVQASLSLDNARRYTRERTAALALQRSLLPGELSGGGAVDLATRYLPTDRHEGVGGDWVDAIPLPGARVALVIGDVVGHGIHAAATMGRLRTAVHTLAALDQPPAELLAHLDEVTASLAQSGTWSTGSPPIVGASCLYAVYDPVGGVCTLARAGHPPPLLVAPDGRVAMPATPVGPPIGTGIGGYECVDLELPEGTLIVLYTDGLIEARHIDIDVGLDRLAGALRNPPAALDELCTRVVTRMRAQAPQEDDVALLVARTRAGRQGGKPFG</sequence>
<keyword evidence="8" id="KW-0067">ATP-binding</keyword>
<dbReference type="GO" id="GO:0004722">
    <property type="term" value="F:protein serine/threonine phosphatase activity"/>
    <property type="evidence" value="ECO:0007669"/>
    <property type="project" value="UniProtKB-EC"/>
</dbReference>
<evidence type="ECO:0000256" key="16">
    <source>
        <dbReference type="SAM" id="MobiDB-lite"/>
    </source>
</evidence>
<dbReference type="InterPro" id="IPR003018">
    <property type="entry name" value="GAF"/>
</dbReference>
<evidence type="ECO:0000256" key="7">
    <source>
        <dbReference type="ARBA" id="ARBA00022801"/>
    </source>
</evidence>
<evidence type="ECO:0000313" key="19">
    <source>
        <dbReference type="Proteomes" id="UP000603708"/>
    </source>
</evidence>
<dbReference type="SUPFAM" id="SSF55781">
    <property type="entry name" value="GAF domain-like"/>
    <property type="match status" value="1"/>
</dbReference>
<dbReference type="EMBL" id="BNCD01000016">
    <property type="protein sequence ID" value="GHH84714.1"/>
    <property type="molecule type" value="Genomic_DNA"/>
</dbReference>
<feature type="domain" description="PAS" evidence="17">
    <location>
        <begin position="75"/>
        <end position="116"/>
    </location>
</feature>
<dbReference type="EC" id="3.1.3.16" evidence="1"/>
<dbReference type="FunFam" id="3.60.40.10:FF:000005">
    <property type="entry name" value="Serine/threonine protein phosphatase"/>
    <property type="match status" value="1"/>
</dbReference>
<evidence type="ECO:0000256" key="8">
    <source>
        <dbReference type="ARBA" id="ARBA00022840"/>
    </source>
</evidence>
<keyword evidence="2" id="KW-0597">Phosphoprotein</keyword>
<dbReference type="PANTHER" id="PTHR43156:SF2">
    <property type="entry name" value="STAGE II SPORULATION PROTEIN E"/>
    <property type="match status" value="1"/>
</dbReference>
<reference evidence="18" key="1">
    <citation type="journal article" date="2014" name="Int. J. Syst. Evol. Microbiol.">
        <title>Complete genome sequence of Corynebacterium casei LMG S-19264T (=DSM 44701T), isolated from a smear-ripened cheese.</title>
        <authorList>
            <consortium name="US DOE Joint Genome Institute (JGI-PGF)"/>
            <person name="Walter F."/>
            <person name="Albersmeier A."/>
            <person name="Kalinowski J."/>
            <person name="Ruckert C."/>
        </authorList>
    </citation>
    <scope>NUCLEOTIDE SEQUENCE</scope>
    <source>
        <strain evidence="18">JCM 5069</strain>
    </source>
</reference>
<dbReference type="InterPro" id="IPR029016">
    <property type="entry name" value="GAF-like_dom_sf"/>
</dbReference>
<evidence type="ECO:0000259" key="17">
    <source>
        <dbReference type="PROSITE" id="PS50112"/>
    </source>
</evidence>
<keyword evidence="11" id="KW-0464">Manganese</keyword>
<dbReference type="InterPro" id="IPR035965">
    <property type="entry name" value="PAS-like_dom_sf"/>
</dbReference>
<evidence type="ECO:0000256" key="3">
    <source>
        <dbReference type="ARBA" id="ARBA00022679"/>
    </source>
</evidence>
<protein>
    <recommendedName>
        <fullName evidence="1">protein-serine/threonine phosphatase</fullName>
        <ecNumber evidence="1">3.1.3.16</ecNumber>
    </recommendedName>
    <alternativeName>
        <fullName evidence="15">Protein-serine/threonine phosphatase</fullName>
    </alternativeName>
    <alternativeName>
        <fullName evidence="14">Serine/threonine-protein kinase</fullName>
    </alternativeName>
</protein>
<dbReference type="InterPro" id="IPR000014">
    <property type="entry name" value="PAS"/>
</dbReference>
<dbReference type="GO" id="GO:0016301">
    <property type="term" value="F:kinase activity"/>
    <property type="evidence" value="ECO:0007669"/>
    <property type="project" value="UniProtKB-KW"/>
</dbReference>
<dbReference type="InterPro" id="IPR001932">
    <property type="entry name" value="PPM-type_phosphatase-like_dom"/>
</dbReference>
<feature type="region of interest" description="Disordered" evidence="16">
    <location>
        <begin position="118"/>
        <end position="148"/>
    </location>
</feature>
<keyword evidence="7" id="KW-0378">Hydrolase</keyword>
<reference evidence="18" key="2">
    <citation type="submission" date="2020-09" db="EMBL/GenBank/DDBJ databases">
        <authorList>
            <person name="Sun Q."/>
            <person name="Ohkuma M."/>
        </authorList>
    </citation>
    <scope>NUCLEOTIDE SEQUENCE</scope>
    <source>
        <strain evidence="18">JCM 5069</strain>
    </source>
</reference>
<dbReference type="AlphaFoldDB" id="A0A919L602"/>
<dbReference type="SUPFAM" id="SSF81606">
    <property type="entry name" value="PP2C-like"/>
    <property type="match status" value="1"/>
</dbReference>
<dbReference type="Gene3D" id="3.60.40.10">
    <property type="entry name" value="PPM-type phosphatase domain"/>
    <property type="match status" value="1"/>
</dbReference>
<dbReference type="Pfam" id="PF01590">
    <property type="entry name" value="GAF"/>
    <property type="match status" value="1"/>
</dbReference>
<keyword evidence="6" id="KW-0418">Kinase</keyword>
<keyword evidence="4" id="KW-0479">Metal-binding</keyword>
<dbReference type="SMART" id="SM00065">
    <property type="entry name" value="GAF"/>
    <property type="match status" value="1"/>
</dbReference>
<evidence type="ECO:0000256" key="13">
    <source>
        <dbReference type="ARBA" id="ARBA00056274"/>
    </source>
</evidence>
<evidence type="ECO:0000256" key="2">
    <source>
        <dbReference type="ARBA" id="ARBA00022553"/>
    </source>
</evidence>
<accession>A0A919L602</accession>